<accession>A0A7I7JJK9</accession>
<dbReference type="Pfam" id="PF02353">
    <property type="entry name" value="CMAS"/>
    <property type="match status" value="1"/>
</dbReference>
<evidence type="ECO:0000313" key="9">
    <source>
        <dbReference type="EMBL" id="BBX12085.1"/>
    </source>
</evidence>
<evidence type="ECO:0000256" key="8">
    <source>
        <dbReference type="SAM" id="MobiDB-lite"/>
    </source>
</evidence>
<feature type="binding site" evidence="7">
    <location>
        <begin position="159"/>
        <end position="160"/>
    </location>
    <ligand>
        <name>S-adenosyl-L-methionine</name>
        <dbReference type="ChEBI" id="CHEBI:59789"/>
    </ligand>
</feature>
<evidence type="ECO:0000256" key="5">
    <source>
        <dbReference type="ARBA" id="ARBA00023098"/>
    </source>
</evidence>
<dbReference type="CDD" id="cd02440">
    <property type="entry name" value="AdoMet_MTases"/>
    <property type="match status" value="1"/>
</dbReference>
<organism evidence="9 10">
    <name type="scientific">Mycobacterium novum</name>
    <dbReference type="NCBI Taxonomy" id="2492438"/>
    <lineage>
        <taxon>Bacteria</taxon>
        <taxon>Bacillati</taxon>
        <taxon>Actinomycetota</taxon>
        <taxon>Actinomycetes</taxon>
        <taxon>Mycobacteriales</taxon>
        <taxon>Mycobacteriaceae</taxon>
        <taxon>Mycobacterium</taxon>
    </lineage>
</organism>
<dbReference type="AlphaFoldDB" id="A0A7I7JJK9"/>
<gene>
    <name evidence="9" type="primary">mmaA4_1</name>
    <name evidence="9" type="ORF">MNVM_11660</name>
</gene>
<dbReference type="PANTHER" id="PTHR43667:SF1">
    <property type="entry name" value="CYCLOPROPANE-FATTY-ACYL-PHOSPHOLIPID SYNTHASE"/>
    <property type="match status" value="1"/>
</dbReference>
<evidence type="ECO:0000256" key="4">
    <source>
        <dbReference type="ARBA" id="ARBA00022691"/>
    </source>
</evidence>
<proteinExistence type="inferred from homology"/>
<dbReference type="InterPro" id="IPR003333">
    <property type="entry name" value="CMAS"/>
</dbReference>
<dbReference type="PANTHER" id="PTHR43667">
    <property type="entry name" value="CYCLOPROPANE-FATTY-ACYL-PHOSPHOLIPID SYNTHASE"/>
    <property type="match status" value="1"/>
</dbReference>
<protein>
    <submittedName>
        <fullName evidence="9">Hydroxymycolate synthase MmaA4</fullName>
    </submittedName>
</protein>
<feature type="binding site" evidence="7">
    <location>
        <begin position="130"/>
        <end position="135"/>
    </location>
    <ligand>
        <name>S-adenosyl-L-methionine</name>
        <dbReference type="ChEBI" id="CHEBI:59789"/>
    </ligand>
</feature>
<comment type="similarity">
    <text evidence="1">Belongs to the CFA/CMAS family.</text>
</comment>
<feature type="binding site" evidence="7">
    <location>
        <begin position="104"/>
        <end position="112"/>
    </location>
    <ligand>
        <name>S-adenosyl-L-methionine</name>
        <dbReference type="ChEBI" id="CHEBI:59789"/>
    </ligand>
</feature>
<evidence type="ECO:0000313" key="10">
    <source>
        <dbReference type="Proteomes" id="UP000466997"/>
    </source>
</evidence>
<dbReference type="InterPro" id="IPR047672">
    <property type="entry name" value="CMAS_actinobact"/>
</dbReference>
<feature type="binding site" evidence="7">
    <location>
        <begin position="69"/>
        <end position="70"/>
    </location>
    <ligand>
        <name>S-adenosyl-L-methionine</name>
        <dbReference type="ChEBI" id="CHEBI:59789"/>
    </ligand>
</feature>
<dbReference type="GO" id="GO:0008610">
    <property type="term" value="P:lipid biosynthetic process"/>
    <property type="evidence" value="ECO:0007669"/>
    <property type="project" value="InterPro"/>
</dbReference>
<dbReference type="FunFam" id="3.40.50.150:FF:000115">
    <property type="entry name" value="Cyclopropane mycolic acid synthase 1"/>
    <property type="match status" value="1"/>
</dbReference>
<dbReference type="Gene3D" id="3.40.50.150">
    <property type="entry name" value="Vaccinia Virus protein VP39"/>
    <property type="match status" value="1"/>
</dbReference>
<feature type="region of interest" description="Disordered" evidence="8">
    <location>
        <begin position="1"/>
        <end position="25"/>
    </location>
</feature>
<dbReference type="EMBL" id="AP022562">
    <property type="protein sequence ID" value="BBX12085.1"/>
    <property type="molecule type" value="Genomic_DNA"/>
</dbReference>
<evidence type="ECO:0000256" key="7">
    <source>
        <dbReference type="PIRSR" id="PIRSR003085-2"/>
    </source>
</evidence>
<dbReference type="InterPro" id="IPR050723">
    <property type="entry name" value="CFA/CMAS"/>
</dbReference>
<sequence length="324" mass="37056">MTGTDQTATAGFGHDGFHQEGNQSQMVDKQMVEKATRAEGMRPKFENIQAHYDLSDDFFALFQDPSRTYSCAYFEPPDISLEEAQIAKVDLNLDKLNLRPGMTLLDIGCGWGGTMKRAVEKYDVNVIGLTLSKNQHAYSQSLLDEIDTERTRRVLLQGWEEFNEPVDRIVSIEAFEHFGFENYDDFFKNCFEIMPADGRMAIQSSVSFHPYDLNARGKKLTFETARFIKFILTEIFPGGRLPTTDMMVEHGEKAGFTVPEALSLRSHYIKTLRIWGDALEAHHDEAVAIQSEEVYQRYMKYLRGCEHYFTDEALDVSLVSYVKS</sequence>
<dbReference type="GO" id="GO:0032259">
    <property type="term" value="P:methylation"/>
    <property type="evidence" value="ECO:0007669"/>
    <property type="project" value="UniProtKB-KW"/>
</dbReference>
<keyword evidence="10" id="KW-1185">Reference proteome</keyword>
<keyword evidence="3" id="KW-0808">Transferase</keyword>
<dbReference type="Proteomes" id="UP000466997">
    <property type="component" value="Chromosome"/>
</dbReference>
<dbReference type="SUPFAM" id="SSF53335">
    <property type="entry name" value="S-adenosyl-L-methionine-dependent methyltransferases"/>
    <property type="match status" value="1"/>
</dbReference>
<evidence type="ECO:0000256" key="2">
    <source>
        <dbReference type="ARBA" id="ARBA00022603"/>
    </source>
</evidence>
<keyword evidence="5" id="KW-0443">Lipid metabolism</keyword>
<dbReference type="InterPro" id="IPR029063">
    <property type="entry name" value="SAM-dependent_MTases_sf"/>
</dbReference>
<dbReference type="GO" id="GO:0008168">
    <property type="term" value="F:methyltransferase activity"/>
    <property type="evidence" value="ECO:0007669"/>
    <property type="project" value="UniProtKB-KW"/>
</dbReference>
<name>A0A7I7JJK9_9MYCO</name>
<keyword evidence="2" id="KW-0489">Methyltransferase</keyword>
<reference evidence="9 10" key="1">
    <citation type="journal article" date="2019" name="Emerg. Microbes Infect.">
        <title>Comprehensive subspecies identification of 175 nontuberculous mycobacteria species based on 7547 genomic profiles.</title>
        <authorList>
            <person name="Matsumoto Y."/>
            <person name="Kinjo T."/>
            <person name="Motooka D."/>
            <person name="Nabeya D."/>
            <person name="Jung N."/>
            <person name="Uechi K."/>
            <person name="Horii T."/>
            <person name="Iida T."/>
            <person name="Fujita J."/>
            <person name="Nakamura S."/>
        </authorList>
    </citation>
    <scope>NUCLEOTIDE SEQUENCE [LARGE SCALE GENOMIC DNA]</scope>
    <source>
        <strain evidence="9 10">JCM 6391</strain>
    </source>
</reference>
<keyword evidence="4" id="KW-0949">S-adenosyl-L-methionine</keyword>
<evidence type="ECO:0000256" key="1">
    <source>
        <dbReference type="ARBA" id="ARBA00010815"/>
    </source>
</evidence>
<feature type="active site" evidence="6">
    <location>
        <position position="305"/>
    </location>
</feature>
<dbReference type="KEGG" id="mnm:MNVM_11660"/>
<dbReference type="NCBIfam" id="NF040660">
    <property type="entry name" value="mycolic_MTase"/>
    <property type="match status" value="1"/>
</dbReference>
<evidence type="ECO:0000256" key="6">
    <source>
        <dbReference type="PIRSR" id="PIRSR003085-1"/>
    </source>
</evidence>
<evidence type="ECO:0000256" key="3">
    <source>
        <dbReference type="ARBA" id="ARBA00022679"/>
    </source>
</evidence>
<dbReference type="PIRSF" id="PIRSF003085">
    <property type="entry name" value="CMAS"/>
    <property type="match status" value="1"/>
</dbReference>